<dbReference type="RefSeq" id="WP_143916429.1">
    <property type="nucleotide sequence ID" value="NZ_CANMIK010000019.1"/>
</dbReference>
<sequence>MTRINFHIFSLSVIVLSVLMTYSVMAEYASEEGTLSSNAISIVLRKTYTVLMYPTQTLFNLISVKGQGFSIFIIRLIFNILLYGLIIERLIFFFTFLKKRKTK</sequence>
<comment type="caution">
    <text evidence="2">The sequence shown here is derived from an EMBL/GenBank/DDBJ whole genome shotgun (WGS) entry which is preliminary data.</text>
</comment>
<proteinExistence type="predicted"/>
<reference evidence="2 3" key="1">
    <citation type="submission" date="2019-07" db="EMBL/GenBank/DDBJ databases">
        <title>The draft genome sequence of Aquimarina algiphila M91.</title>
        <authorList>
            <person name="Meng X."/>
        </authorList>
    </citation>
    <scope>NUCLEOTIDE SEQUENCE [LARGE SCALE GENOMIC DNA]</scope>
    <source>
        <strain evidence="2 3">M91</strain>
    </source>
</reference>
<protein>
    <submittedName>
        <fullName evidence="2">Uncharacterized protein</fullName>
    </submittedName>
</protein>
<dbReference type="EMBL" id="VLNR01000018">
    <property type="protein sequence ID" value="TSE08890.1"/>
    <property type="molecule type" value="Genomic_DNA"/>
</dbReference>
<organism evidence="2 3">
    <name type="scientific">Aquimarina algiphila</name>
    <dbReference type="NCBI Taxonomy" id="2047982"/>
    <lineage>
        <taxon>Bacteria</taxon>
        <taxon>Pseudomonadati</taxon>
        <taxon>Bacteroidota</taxon>
        <taxon>Flavobacteriia</taxon>
        <taxon>Flavobacteriales</taxon>
        <taxon>Flavobacteriaceae</taxon>
        <taxon>Aquimarina</taxon>
    </lineage>
</organism>
<keyword evidence="3" id="KW-1185">Reference proteome</keyword>
<evidence type="ECO:0000256" key="1">
    <source>
        <dbReference type="SAM" id="Phobius"/>
    </source>
</evidence>
<keyword evidence="1" id="KW-0472">Membrane</keyword>
<keyword evidence="1" id="KW-0812">Transmembrane</keyword>
<evidence type="ECO:0000313" key="3">
    <source>
        <dbReference type="Proteomes" id="UP000318833"/>
    </source>
</evidence>
<keyword evidence="1" id="KW-1133">Transmembrane helix</keyword>
<name>A0A554VLC0_9FLAO</name>
<feature type="transmembrane region" description="Helical" evidence="1">
    <location>
        <begin position="69"/>
        <end position="97"/>
    </location>
</feature>
<dbReference type="Proteomes" id="UP000318833">
    <property type="component" value="Unassembled WGS sequence"/>
</dbReference>
<evidence type="ECO:0000313" key="2">
    <source>
        <dbReference type="EMBL" id="TSE08890.1"/>
    </source>
</evidence>
<accession>A0A554VLC0</accession>
<gene>
    <name evidence="2" type="ORF">FOF46_10485</name>
</gene>
<dbReference type="AlphaFoldDB" id="A0A554VLC0"/>